<gene>
    <name evidence="3" type="ORF">JXQ802_LOCUS53702</name>
    <name evidence="2" type="ORF">PYM288_LOCUS37303</name>
</gene>
<sequence length="289" mass="33370">SIMPIAYEKISKREHVPQGEDGISKKLITTDDCGPCVFFLVDCVFQGKKICYLKHYDFKEIDDSNMSQLECFMAFLSIISTDLKHHIDIKSIRPHDLVGKTGLHDCRLTIGGGDAHNSILIKSSFSLFLNPTTHYMLPNELFNDPDIFYLYQQFIYKTIIFESVSKVLPDYEEDQSVLKNDGLDYPSLSMKYSCTTNRLTMKIDWVSTSDSFSLATMKVKLHSQPPPPSTYYYWKKNVQEIHKFQQKAKPDENERLSDALSLIPNQRWTSRDFTPSRPAPPRRWSDAET</sequence>
<proteinExistence type="predicted"/>
<evidence type="ECO:0000313" key="2">
    <source>
        <dbReference type="EMBL" id="CAF1469968.1"/>
    </source>
</evidence>
<keyword evidence="4" id="KW-1185">Reference proteome</keyword>
<dbReference type="Proteomes" id="UP000663870">
    <property type="component" value="Unassembled WGS sequence"/>
</dbReference>
<evidence type="ECO:0000313" key="3">
    <source>
        <dbReference type="EMBL" id="CAF1644665.1"/>
    </source>
</evidence>
<organism evidence="3 4">
    <name type="scientific">Rotaria sordida</name>
    <dbReference type="NCBI Taxonomy" id="392033"/>
    <lineage>
        <taxon>Eukaryota</taxon>
        <taxon>Metazoa</taxon>
        <taxon>Spiralia</taxon>
        <taxon>Gnathifera</taxon>
        <taxon>Rotifera</taxon>
        <taxon>Eurotatoria</taxon>
        <taxon>Bdelloidea</taxon>
        <taxon>Philodinida</taxon>
        <taxon>Philodinidae</taxon>
        <taxon>Rotaria</taxon>
    </lineage>
</organism>
<dbReference type="EMBL" id="CAJNOH010007975">
    <property type="protein sequence ID" value="CAF1469968.1"/>
    <property type="molecule type" value="Genomic_DNA"/>
</dbReference>
<reference evidence="3" key="1">
    <citation type="submission" date="2021-02" db="EMBL/GenBank/DDBJ databases">
        <authorList>
            <person name="Nowell W R."/>
        </authorList>
    </citation>
    <scope>NUCLEOTIDE SEQUENCE</scope>
</reference>
<feature type="region of interest" description="Disordered" evidence="1">
    <location>
        <begin position="267"/>
        <end position="289"/>
    </location>
</feature>
<comment type="caution">
    <text evidence="3">The sequence shown here is derived from an EMBL/GenBank/DDBJ whole genome shotgun (WGS) entry which is preliminary data.</text>
</comment>
<protein>
    <submittedName>
        <fullName evidence="3">Uncharacterized protein</fullName>
    </submittedName>
</protein>
<name>A0A816EBR4_9BILA</name>
<evidence type="ECO:0000256" key="1">
    <source>
        <dbReference type="SAM" id="MobiDB-lite"/>
    </source>
</evidence>
<dbReference type="Proteomes" id="UP000663854">
    <property type="component" value="Unassembled WGS sequence"/>
</dbReference>
<dbReference type="EMBL" id="CAJNOL010009644">
    <property type="protein sequence ID" value="CAF1644665.1"/>
    <property type="molecule type" value="Genomic_DNA"/>
</dbReference>
<evidence type="ECO:0000313" key="4">
    <source>
        <dbReference type="Proteomes" id="UP000663870"/>
    </source>
</evidence>
<feature type="non-terminal residue" evidence="3">
    <location>
        <position position="1"/>
    </location>
</feature>
<dbReference type="AlphaFoldDB" id="A0A816EBR4"/>
<accession>A0A816EBR4</accession>